<keyword evidence="2" id="KW-1185">Reference proteome</keyword>
<sequence length="55" mass="6319">MGLSPSVSPTHYWTGRDGAQRLRYSVPSAQALRKTERAVYEYLGLRALEWDHQGR</sequence>
<organism evidence="1 2">
    <name type="scientific">Thioalkalivibrio nitratireducens (strain DSM 14787 / UNIQEM 213 / ALEN2)</name>
    <dbReference type="NCBI Taxonomy" id="1255043"/>
    <lineage>
        <taxon>Bacteria</taxon>
        <taxon>Pseudomonadati</taxon>
        <taxon>Pseudomonadota</taxon>
        <taxon>Gammaproteobacteria</taxon>
        <taxon>Chromatiales</taxon>
        <taxon>Ectothiorhodospiraceae</taxon>
        <taxon>Thioalkalivibrio</taxon>
    </lineage>
</organism>
<accession>L0DS96</accession>
<dbReference type="Proteomes" id="UP000010809">
    <property type="component" value="Chromosome"/>
</dbReference>
<protein>
    <submittedName>
        <fullName evidence="1">Uncharacterized protein</fullName>
    </submittedName>
</protein>
<dbReference type="EMBL" id="CP003989">
    <property type="protein sequence ID" value="AGA32479.1"/>
    <property type="molecule type" value="Genomic_DNA"/>
</dbReference>
<name>L0DS96_THIND</name>
<dbReference type="eggNOG" id="COG1434">
    <property type="taxonomic scope" value="Bacteria"/>
</dbReference>
<gene>
    <name evidence="1" type="ordered locus">TVNIR_0788</name>
</gene>
<evidence type="ECO:0000313" key="2">
    <source>
        <dbReference type="Proteomes" id="UP000010809"/>
    </source>
</evidence>
<dbReference type="PATRIC" id="fig|1255043.3.peg.794"/>
<dbReference type="HOGENOM" id="CLU_178623_1_0_6"/>
<dbReference type="KEGG" id="tni:TVNIR_0788"/>
<evidence type="ECO:0000313" key="1">
    <source>
        <dbReference type="EMBL" id="AGA32479.1"/>
    </source>
</evidence>
<proteinExistence type="predicted"/>
<reference evidence="1" key="1">
    <citation type="submission" date="2015-12" db="EMBL/GenBank/DDBJ databases">
        <authorList>
            <person name="Tikhonova T.V."/>
            <person name="Pavlov A.R."/>
            <person name="Beletsky A.V."/>
            <person name="Mardanov A.V."/>
            <person name="Sorokin D.Y."/>
            <person name="Ravin N.V."/>
            <person name="Popov V.O."/>
        </authorList>
    </citation>
    <scope>NUCLEOTIDE SEQUENCE</scope>
    <source>
        <strain evidence="1">DSM 14787</strain>
    </source>
</reference>
<dbReference type="AlphaFoldDB" id="L0DS96"/>
<dbReference type="STRING" id="1255043.TVNIR_0788"/>